<keyword evidence="2" id="KW-0255">Endonuclease</keyword>
<dbReference type="Proteomes" id="UP000236749">
    <property type="component" value="Segment"/>
</dbReference>
<dbReference type="SMART" id="SM00497">
    <property type="entry name" value="IENR1"/>
    <property type="match status" value="2"/>
</dbReference>
<proteinExistence type="predicted"/>
<dbReference type="InterPro" id="IPR003615">
    <property type="entry name" value="HNH_nuc"/>
</dbReference>
<sequence length="346" mass="40353">MNFNCTMSKNAKWRKISDFPKYKISESGNVINASNDYPIKKTFTSGYHMVTLSGKNGEKRLSVHRLVAKTYIPNPKNLRIVDHIDNNKLNNHVSNLRWVSSSDNAKHYIKNFAPKNPILQYDTEDNLIKEWGSSREILDANSEYRHTNLNHCIIGKGKTAYGYVWRRKFNIEKKIVKYETDKDEIFKPIKKIDENDLTSYKISNKGNVINSKGRYLSKLNRDGYICINLTIKPNVTKRYRVHRLVAITFIKNNDPKNKIHINHLDKNRSNNCVENLEWVSQKENNCHANGKPIKMIDPETGKIVKLFKSIREANEYLGLKNKNPTISRACKDPVRIRFGYKWSYDN</sequence>
<name>L7Y2P7_9VIRU</name>
<dbReference type="Gene3D" id="3.90.75.20">
    <property type="match status" value="2"/>
</dbReference>
<evidence type="ECO:0000313" key="3">
    <source>
        <dbReference type="Proteomes" id="UP000236749"/>
    </source>
</evidence>
<dbReference type="InterPro" id="IPR010902">
    <property type="entry name" value="NUMOD4"/>
</dbReference>
<organism evidence="2 3">
    <name type="scientific">Megavirus lba</name>
    <dbReference type="NCBI Taxonomy" id="1235314"/>
    <lineage>
        <taxon>Viruses</taxon>
        <taxon>Varidnaviria</taxon>
        <taxon>Bamfordvirae</taxon>
        <taxon>Nucleocytoviricota</taxon>
        <taxon>Megaviricetes</taxon>
        <taxon>Imitervirales</taxon>
        <taxon>Mimiviridae</taxon>
        <taxon>Megamimivirinae</taxon>
        <taxon>Megavirus</taxon>
        <taxon>Megavirus chilense</taxon>
    </lineage>
</organism>
<reference evidence="2 3" key="1">
    <citation type="journal article" date="2013" name="Clin. Infect. Dis.">
        <title>First isolation of Mimivirus in a patient with pneumonia.</title>
        <authorList>
            <person name="Saadi H."/>
            <person name="Pagnier I."/>
            <person name="Colson P."/>
            <person name="Cherif J.K."/>
            <person name="Beji M."/>
            <person name="Boughalmi M."/>
            <person name="Azza S."/>
            <person name="Armstrong N."/>
            <person name="Robert C."/>
            <person name="Fournous G."/>
            <person name="La Scola B."/>
            <person name="Raoult D."/>
        </authorList>
    </citation>
    <scope>NUCLEOTIDE SEQUENCE [LARGE SCALE GENOMIC DNA]</scope>
    <source>
        <strain evidence="2">LBA111</strain>
    </source>
</reference>
<dbReference type="SUPFAM" id="SSF54060">
    <property type="entry name" value="His-Me finger endonucleases"/>
    <property type="match status" value="2"/>
</dbReference>
<dbReference type="InterPro" id="IPR003647">
    <property type="entry name" value="Intron_nuc_1_rpt"/>
</dbReference>
<dbReference type="Gene3D" id="1.10.10.10">
    <property type="entry name" value="Winged helix-like DNA-binding domain superfamily/Winged helix DNA-binding domain"/>
    <property type="match status" value="1"/>
</dbReference>
<accession>L7Y2P7</accession>
<dbReference type="EMBL" id="JX885207">
    <property type="protein sequence ID" value="AGD92372.1"/>
    <property type="molecule type" value="Genomic_DNA"/>
</dbReference>
<dbReference type="GO" id="GO:0004519">
    <property type="term" value="F:endonuclease activity"/>
    <property type="evidence" value="ECO:0007669"/>
    <property type="project" value="UniProtKB-KW"/>
</dbReference>
<keyword evidence="2" id="KW-0540">Nuclease</keyword>
<dbReference type="InterPro" id="IPR044925">
    <property type="entry name" value="His-Me_finger_sf"/>
</dbReference>
<keyword evidence="2" id="KW-0378">Hydrolase</keyword>
<feature type="domain" description="HNH nuclease" evidence="1">
    <location>
        <begin position="235"/>
        <end position="285"/>
    </location>
</feature>
<dbReference type="Pfam" id="PF13392">
    <property type="entry name" value="HNH_3"/>
    <property type="match status" value="1"/>
</dbReference>
<feature type="domain" description="HNH nuclease" evidence="1">
    <location>
        <begin position="57"/>
        <end position="105"/>
    </location>
</feature>
<dbReference type="InterPro" id="IPR036388">
    <property type="entry name" value="WH-like_DNA-bd_sf"/>
</dbReference>
<dbReference type="SMART" id="SM00507">
    <property type="entry name" value="HNHc"/>
    <property type="match status" value="2"/>
</dbReference>
<dbReference type="Pfam" id="PF07463">
    <property type="entry name" value="NUMOD4"/>
    <property type="match status" value="2"/>
</dbReference>
<gene>
    <name evidence="2" type="ORF">LBA_00454</name>
</gene>
<evidence type="ECO:0000313" key="2">
    <source>
        <dbReference type="EMBL" id="AGD92372.1"/>
    </source>
</evidence>
<protein>
    <submittedName>
        <fullName evidence="2">Putative HNH endonuclease</fullName>
    </submittedName>
</protein>
<evidence type="ECO:0000259" key="1">
    <source>
        <dbReference type="SMART" id="SM00507"/>
    </source>
</evidence>
<dbReference type="GO" id="GO:0016788">
    <property type="term" value="F:hydrolase activity, acting on ester bonds"/>
    <property type="evidence" value="ECO:0007669"/>
    <property type="project" value="InterPro"/>
</dbReference>